<dbReference type="Proteomes" id="UP000601435">
    <property type="component" value="Unassembled WGS sequence"/>
</dbReference>
<evidence type="ECO:0000313" key="2">
    <source>
        <dbReference type="EMBL" id="CAE7415337.1"/>
    </source>
</evidence>
<keyword evidence="3" id="KW-1185">Reference proteome</keyword>
<dbReference type="OrthoDB" id="416970at2759"/>
<dbReference type="EMBL" id="CAJNJA010018100">
    <property type="protein sequence ID" value="CAE7415337.1"/>
    <property type="molecule type" value="Genomic_DNA"/>
</dbReference>
<feature type="signal peptide" evidence="1">
    <location>
        <begin position="1"/>
        <end position="20"/>
    </location>
</feature>
<accession>A0A812R308</accession>
<gene>
    <name evidence="2" type="ORF">SNEC2469_LOCUS11410</name>
</gene>
<organism evidence="2 3">
    <name type="scientific">Symbiodinium necroappetens</name>
    <dbReference type="NCBI Taxonomy" id="1628268"/>
    <lineage>
        <taxon>Eukaryota</taxon>
        <taxon>Sar</taxon>
        <taxon>Alveolata</taxon>
        <taxon>Dinophyceae</taxon>
        <taxon>Suessiales</taxon>
        <taxon>Symbiodiniaceae</taxon>
        <taxon>Symbiodinium</taxon>
    </lineage>
</organism>
<reference evidence="2" key="1">
    <citation type="submission" date="2021-02" db="EMBL/GenBank/DDBJ databases">
        <authorList>
            <person name="Dougan E. K."/>
            <person name="Rhodes N."/>
            <person name="Thang M."/>
            <person name="Chan C."/>
        </authorList>
    </citation>
    <scope>NUCLEOTIDE SEQUENCE</scope>
</reference>
<evidence type="ECO:0000313" key="3">
    <source>
        <dbReference type="Proteomes" id="UP000601435"/>
    </source>
</evidence>
<evidence type="ECO:0000256" key="1">
    <source>
        <dbReference type="SAM" id="SignalP"/>
    </source>
</evidence>
<comment type="caution">
    <text evidence="2">The sequence shown here is derived from an EMBL/GenBank/DDBJ whole genome shotgun (WGS) entry which is preliminary data.</text>
</comment>
<name>A0A812R308_9DINO</name>
<dbReference type="AlphaFoldDB" id="A0A812R308"/>
<feature type="chain" id="PRO_5032644705" evidence="1">
    <location>
        <begin position="21"/>
        <end position="127"/>
    </location>
</feature>
<protein>
    <submittedName>
        <fullName evidence="2">Uncharacterized protein</fullName>
    </submittedName>
</protein>
<proteinExistence type="predicted"/>
<keyword evidence="1" id="KW-0732">Signal</keyword>
<sequence>MRVFLWNSFAIALCPQIFDAVVGNISGWISLIANSSDPDTRGQPFASGDTQEMAFVSELLFRDQFPRDNATTVNALVVEFQQYQRRFYKEEQAGYNQRILDWLSQQPATTGLNFTVTTDISLVWSVV</sequence>